<organism evidence="2 3">
    <name type="scientific">Ostreobium quekettii</name>
    <dbReference type="NCBI Taxonomy" id="121088"/>
    <lineage>
        <taxon>Eukaryota</taxon>
        <taxon>Viridiplantae</taxon>
        <taxon>Chlorophyta</taxon>
        <taxon>core chlorophytes</taxon>
        <taxon>Ulvophyceae</taxon>
        <taxon>TCBD clade</taxon>
        <taxon>Bryopsidales</taxon>
        <taxon>Ostreobineae</taxon>
        <taxon>Ostreobiaceae</taxon>
        <taxon>Ostreobium</taxon>
    </lineage>
</organism>
<protein>
    <submittedName>
        <fullName evidence="2">Uncharacterized protein</fullName>
    </submittedName>
</protein>
<feature type="compositionally biased region" description="Basic and acidic residues" evidence="1">
    <location>
        <begin position="101"/>
        <end position="121"/>
    </location>
</feature>
<dbReference type="Proteomes" id="UP000708148">
    <property type="component" value="Unassembled WGS sequence"/>
</dbReference>
<feature type="region of interest" description="Disordered" evidence="1">
    <location>
        <begin position="60"/>
        <end position="129"/>
    </location>
</feature>
<name>A0A8S1J1D0_9CHLO</name>
<keyword evidence="3" id="KW-1185">Reference proteome</keyword>
<dbReference type="AlphaFoldDB" id="A0A8S1J1D0"/>
<evidence type="ECO:0000313" key="3">
    <source>
        <dbReference type="Proteomes" id="UP000708148"/>
    </source>
</evidence>
<evidence type="ECO:0000256" key="1">
    <source>
        <dbReference type="SAM" id="MobiDB-lite"/>
    </source>
</evidence>
<sequence>MEKLQRESQETVSHLQGKLSDTAAYSERLRSESQNTVSDLRERVNGLTEASERLKAENQELKEQLRGSKQFQSAEWGGGTDVKVEAAAEACEANKEEEETTEKAEESKEESVAPAKKEGFWKRTWRNVS</sequence>
<reference evidence="2" key="1">
    <citation type="submission" date="2020-12" db="EMBL/GenBank/DDBJ databases">
        <authorList>
            <person name="Iha C."/>
        </authorList>
    </citation>
    <scope>NUCLEOTIDE SEQUENCE</scope>
</reference>
<feature type="non-terminal residue" evidence="2">
    <location>
        <position position="1"/>
    </location>
</feature>
<gene>
    <name evidence="2" type="ORF">OSTQU699_LOCUS5339</name>
</gene>
<comment type="caution">
    <text evidence="2">The sequence shown here is derived from an EMBL/GenBank/DDBJ whole genome shotgun (WGS) entry which is preliminary data.</text>
</comment>
<feature type="region of interest" description="Disordered" evidence="1">
    <location>
        <begin position="1"/>
        <end position="40"/>
    </location>
</feature>
<proteinExistence type="predicted"/>
<accession>A0A8S1J1D0</accession>
<evidence type="ECO:0000313" key="2">
    <source>
        <dbReference type="EMBL" id="CAD7699974.1"/>
    </source>
</evidence>
<dbReference type="EMBL" id="CAJHUC010001144">
    <property type="protein sequence ID" value="CAD7699974.1"/>
    <property type="molecule type" value="Genomic_DNA"/>
</dbReference>